<dbReference type="AlphaFoldDB" id="A0A916VL60"/>
<accession>A0A916VL60</accession>
<organism evidence="1 2">
    <name type="scientific">Pseudohongiella nitratireducens</name>
    <dbReference type="NCBI Taxonomy" id="1768907"/>
    <lineage>
        <taxon>Bacteria</taxon>
        <taxon>Pseudomonadati</taxon>
        <taxon>Pseudomonadota</taxon>
        <taxon>Gammaproteobacteria</taxon>
        <taxon>Pseudomonadales</taxon>
        <taxon>Pseudohongiellaceae</taxon>
        <taxon>Pseudohongiella</taxon>
    </lineage>
</organism>
<dbReference type="EMBL" id="BMIY01000015">
    <property type="protein sequence ID" value="GFZ84008.1"/>
    <property type="molecule type" value="Genomic_DNA"/>
</dbReference>
<keyword evidence="2" id="KW-1185">Reference proteome</keyword>
<reference evidence="1" key="1">
    <citation type="journal article" date="2014" name="Int. J. Syst. Evol. Microbiol.">
        <title>Complete genome sequence of Corynebacterium casei LMG S-19264T (=DSM 44701T), isolated from a smear-ripened cheese.</title>
        <authorList>
            <consortium name="US DOE Joint Genome Institute (JGI-PGF)"/>
            <person name="Walter F."/>
            <person name="Albersmeier A."/>
            <person name="Kalinowski J."/>
            <person name="Ruckert C."/>
        </authorList>
    </citation>
    <scope>NUCLEOTIDE SEQUENCE</scope>
    <source>
        <strain evidence="1">CGMCC 1.15425</strain>
    </source>
</reference>
<sequence length="215" mass="24689">MAIRANPSLPNRHTGYIACSGYGKSQALKQNTDIPKKGARVLLWDPDNDHKATHFDDWSKFVRAVVAGMKSGKGFRLAWAGEVSQSRFESFCRLVWECLDGQRLLYIIIEELADVQNSPGKASQWCGQLFRRARKYGGIIHWCSQRSEEISKTVFSQTENYFIGYPNDTCTPSRVSEMSRIARCTPDDLYRLKPLQFRRKKGREATTIQLKYKKI</sequence>
<evidence type="ECO:0000313" key="1">
    <source>
        <dbReference type="EMBL" id="GFZ84008.1"/>
    </source>
</evidence>
<evidence type="ECO:0000313" key="2">
    <source>
        <dbReference type="Proteomes" id="UP000627715"/>
    </source>
</evidence>
<dbReference type="OrthoDB" id="5702374at2"/>
<reference evidence="1" key="2">
    <citation type="submission" date="2020-09" db="EMBL/GenBank/DDBJ databases">
        <authorList>
            <person name="Sun Q."/>
            <person name="Zhou Y."/>
        </authorList>
    </citation>
    <scope>NUCLEOTIDE SEQUENCE</scope>
    <source>
        <strain evidence="1">CGMCC 1.15425</strain>
    </source>
</reference>
<dbReference type="InterPro" id="IPR027417">
    <property type="entry name" value="P-loop_NTPase"/>
</dbReference>
<gene>
    <name evidence="1" type="ORF">GCM10011403_29440</name>
</gene>
<dbReference type="RefSeq" id="WP_068811091.1">
    <property type="nucleotide sequence ID" value="NZ_BMIY01000015.1"/>
</dbReference>
<dbReference type="Proteomes" id="UP000627715">
    <property type="component" value="Unassembled WGS sequence"/>
</dbReference>
<protein>
    <submittedName>
        <fullName evidence="1">Uncharacterized protein</fullName>
    </submittedName>
</protein>
<dbReference type="SUPFAM" id="SSF52540">
    <property type="entry name" value="P-loop containing nucleoside triphosphate hydrolases"/>
    <property type="match status" value="1"/>
</dbReference>
<comment type="caution">
    <text evidence="1">The sequence shown here is derived from an EMBL/GenBank/DDBJ whole genome shotgun (WGS) entry which is preliminary data.</text>
</comment>
<dbReference type="Gene3D" id="3.40.50.300">
    <property type="entry name" value="P-loop containing nucleotide triphosphate hydrolases"/>
    <property type="match status" value="1"/>
</dbReference>
<name>A0A916VL60_9GAMM</name>
<proteinExistence type="predicted"/>